<evidence type="ECO:0000313" key="2">
    <source>
        <dbReference type="Proteomes" id="UP001458880"/>
    </source>
</evidence>
<protein>
    <submittedName>
        <fullName evidence="1">Uncharacterized protein</fullName>
    </submittedName>
</protein>
<gene>
    <name evidence="1" type="ORF">QE152_g280</name>
</gene>
<evidence type="ECO:0000313" key="1">
    <source>
        <dbReference type="EMBL" id="KAK9758986.1"/>
    </source>
</evidence>
<accession>A0AAW1NBM6</accession>
<dbReference type="EMBL" id="JASPKY010000002">
    <property type="protein sequence ID" value="KAK9758986.1"/>
    <property type="molecule type" value="Genomic_DNA"/>
</dbReference>
<organism evidence="1 2">
    <name type="scientific">Popillia japonica</name>
    <name type="common">Japanese beetle</name>
    <dbReference type="NCBI Taxonomy" id="7064"/>
    <lineage>
        <taxon>Eukaryota</taxon>
        <taxon>Metazoa</taxon>
        <taxon>Ecdysozoa</taxon>
        <taxon>Arthropoda</taxon>
        <taxon>Hexapoda</taxon>
        <taxon>Insecta</taxon>
        <taxon>Pterygota</taxon>
        <taxon>Neoptera</taxon>
        <taxon>Endopterygota</taxon>
        <taxon>Coleoptera</taxon>
        <taxon>Polyphaga</taxon>
        <taxon>Scarabaeiformia</taxon>
        <taxon>Scarabaeidae</taxon>
        <taxon>Rutelinae</taxon>
        <taxon>Popillia</taxon>
    </lineage>
</organism>
<dbReference type="Proteomes" id="UP001458880">
    <property type="component" value="Unassembled WGS sequence"/>
</dbReference>
<keyword evidence="2" id="KW-1185">Reference proteome</keyword>
<sequence>MMGTSLEIENNIEYKEIILCYYYGVRYESNVFCKEERVVYTLNTTVLVRVACSTVPCGAIDVACREDRPPLVGSAPALTIGAPVVGRHYSSSTADKT</sequence>
<dbReference type="AlphaFoldDB" id="A0AAW1NBM6"/>
<comment type="caution">
    <text evidence="1">The sequence shown here is derived from an EMBL/GenBank/DDBJ whole genome shotgun (WGS) entry which is preliminary data.</text>
</comment>
<proteinExistence type="predicted"/>
<name>A0AAW1NBM6_POPJA</name>
<reference evidence="1 2" key="1">
    <citation type="journal article" date="2024" name="BMC Genomics">
        <title>De novo assembly and annotation of Popillia japonica's genome with initial clues to its potential as an invasive pest.</title>
        <authorList>
            <person name="Cucini C."/>
            <person name="Boschi S."/>
            <person name="Funari R."/>
            <person name="Cardaioli E."/>
            <person name="Iannotti N."/>
            <person name="Marturano G."/>
            <person name="Paoli F."/>
            <person name="Bruttini M."/>
            <person name="Carapelli A."/>
            <person name="Frati F."/>
            <person name="Nardi F."/>
        </authorList>
    </citation>
    <scope>NUCLEOTIDE SEQUENCE [LARGE SCALE GENOMIC DNA]</scope>
    <source>
        <strain evidence="1">DMR45628</strain>
    </source>
</reference>